<feature type="transmembrane region" description="Helical" evidence="1">
    <location>
        <begin position="625"/>
        <end position="650"/>
    </location>
</feature>
<feature type="transmembrane region" description="Helical" evidence="1">
    <location>
        <begin position="412"/>
        <end position="433"/>
    </location>
</feature>
<sequence>MPTLPPARAGGVLPCCLSRRRRDVRRRQARTRSLHPRGPVPVPCFPEVFIMSQPVTPSAELEQLVADVDRGGRKAGGLAGAVLAFGALFWSLFQLWYASPLPFSLGLGIFNDTEARALHLGIAMFLGYLAYPITKSSPRDRMPLYDWLLAIAAGFCGAYLFLFYNDLAQRPGQPTAMDVAMAAVGLTLLLEVTRRALGLPMTILGAIFILYVFAGPWLPDVLAHRGASLERLVSHMWLTTEGVYGVALGVSVSYIFIFVLLGSLLDKSGAGNYMMQVSFALLGHLRGGPAKVAVVSSAVNGLVSASSVANVVTGGIFTIPLMKKAGYGGIRAGAIETASSVNGQIMPPVMGAAAFLMIEYVGIPYTDIIRHAILPASISYIALFYIVHLEALKLGIQPMMSAGKPRTLLQKLAGWGMGISGTLIVMGGVYWIGVGVQQIAGAAAMWILLAMLAALNVWLLRMAARHPDLPTDISITNPQRPETWPTVRAGLHFLIPIGVLVWCLSVEELSAGLSAFWAVVAMLVQMVTQRPLTAWFRKQNAAPAWRQGATDAILGLEDGARNMIGIAIACGTAGLIVGGITLTGLGLRMTAFVELISMGNVLLMLIFTAAVCLILGLGMPTTANYILMATLMAPVIVELGAQSGLIIPLIAVHMFVFYYGIMADITPPVGLATFAAAAISGEDPIKTGIQGVTYAMRTAVLPFMFVFNPLLLLIDVEGWWELTLVVTGATLASLAFAAATMRWMRIRCTLVEMLLLFLVTFMLFRPDWFMNHLAPKHAPRPAAEILATAAALPENARLVAVIEGMNLEGDDLRKTVAVRVPALPEGDTAQGDAAGKKRLALAGVGVMSLGDMVQVSNVRFGSAAAKASWEQGWDVVEVKVPNPDRPSEFWVFVPALLILAGIWAAQGRRMKTV</sequence>
<dbReference type="PANTHER" id="PTHR43849">
    <property type="entry name" value="BLL3936 PROTEIN"/>
    <property type="match status" value="1"/>
</dbReference>
<keyword evidence="1" id="KW-0472">Membrane</keyword>
<evidence type="ECO:0000256" key="1">
    <source>
        <dbReference type="SAM" id="Phobius"/>
    </source>
</evidence>
<protein>
    <submittedName>
        <fullName evidence="4">TRAP-type uncharacterized transport system, fused permease component</fullName>
    </submittedName>
</protein>
<accession>A0A484RPG7</accession>
<name>A0A484RPG7_9ZZZZ</name>
<dbReference type="Pfam" id="PF06808">
    <property type="entry name" value="DctM"/>
    <property type="match status" value="1"/>
</dbReference>
<keyword evidence="1" id="KW-0812">Transmembrane</keyword>
<feature type="transmembrane region" description="Helical" evidence="1">
    <location>
        <begin position="563"/>
        <end position="583"/>
    </location>
</feature>
<dbReference type="EMBL" id="CAADIE010000003">
    <property type="protein sequence ID" value="VFR34641.1"/>
    <property type="molecule type" value="Genomic_DNA"/>
</dbReference>
<feature type="transmembrane region" description="Helical" evidence="1">
    <location>
        <begin position="889"/>
        <end position="905"/>
    </location>
</feature>
<feature type="transmembrane region" description="Helical" evidence="1">
    <location>
        <begin position="176"/>
        <end position="192"/>
    </location>
</feature>
<feature type="domain" description="TRAP C4-dicarboxylate transport system permease DctM subunit" evidence="2">
    <location>
        <begin position="185"/>
        <end position="450"/>
    </location>
</feature>
<feature type="transmembrane region" description="Helical" evidence="1">
    <location>
        <begin position="78"/>
        <end position="97"/>
    </location>
</feature>
<proteinExistence type="predicted"/>
<evidence type="ECO:0000313" key="3">
    <source>
        <dbReference type="EMBL" id="VFR34641.1"/>
    </source>
</evidence>
<feature type="transmembrane region" description="Helical" evidence="1">
    <location>
        <begin position="746"/>
        <end position="764"/>
    </location>
</feature>
<dbReference type="NCBIfam" id="TIGR02123">
    <property type="entry name" value="TRAP_fused"/>
    <property type="match status" value="1"/>
</dbReference>
<feature type="transmembrane region" description="Helical" evidence="1">
    <location>
        <begin position="656"/>
        <end position="679"/>
    </location>
</feature>
<feature type="transmembrane region" description="Helical" evidence="1">
    <location>
        <begin position="199"/>
        <end position="218"/>
    </location>
</feature>
<dbReference type="InterPro" id="IPR010656">
    <property type="entry name" value="DctM"/>
</dbReference>
<feature type="transmembrane region" description="Helical" evidence="1">
    <location>
        <begin position="691"/>
        <end position="713"/>
    </location>
</feature>
<feature type="transmembrane region" description="Helical" evidence="1">
    <location>
        <begin position="145"/>
        <end position="164"/>
    </location>
</feature>
<evidence type="ECO:0000313" key="4">
    <source>
        <dbReference type="EMBL" id="VFR52043.1"/>
    </source>
</evidence>
<dbReference type="InterPro" id="IPR011853">
    <property type="entry name" value="TRAP_DctM-Dct_fused"/>
</dbReference>
<reference evidence="4" key="1">
    <citation type="submission" date="2019-03" db="EMBL/GenBank/DDBJ databases">
        <authorList>
            <person name="Danneels B."/>
        </authorList>
    </citation>
    <scope>NUCLEOTIDE SEQUENCE</scope>
</reference>
<dbReference type="PANTHER" id="PTHR43849:SF2">
    <property type="entry name" value="BLL3936 PROTEIN"/>
    <property type="match status" value="1"/>
</dbReference>
<dbReference type="InterPro" id="IPR021814">
    <property type="entry name" value="DUF3394"/>
</dbReference>
<dbReference type="AlphaFoldDB" id="A0A484RPG7"/>
<dbReference type="EMBL" id="CAADIH010000042">
    <property type="protein sequence ID" value="VFR52043.1"/>
    <property type="molecule type" value="Genomic_DNA"/>
</dbReference>
<gene>
    <name evidence="3" type="ORF">BER1_1928</name>
    <name evidence="4" type="ORF">BER2_1890</name>
</gene>
<feature type="transmembrane region" description="Helical" evidence="1">
    <location>
        <begin position="117"/>
        <end position="133"/>
    </location>
</feature>
<organism evidence="4">
    <name type="scientific">plant metagenome</name>
    <dbReference type="NCBI Taxonomy" id="1297885"/>
    <lineage>
        <taxon>unclassified sequences</taxon>
        <taxon>metagenomes</taxon>
        <taxon>organismal metagenomes</taxon>
    </lineage>
</organism>
<feature type="transmembrane region" description="Helical" evidence="1">
    <location>
        <begin position="595"/>
        <end position="618"/>
    </location>
</feature>
<evidence type="ECO:0000259" key="2">
    <source>
        <dbReference type="Pfam" id="PF06808"/>
    </source>
</evidence>
<feature type="transmembrane region" description="Helical" evidence="1">
    <location>
        <begin position="719"/>
        <end position="739"/>
    </location>
</feature>
<feature type="transmembrane region" description="Helical" evidence="1">
    <location>
        <begin position="439"/>
        <end position="460"/>
    </location>
</feature>
<dbReference type="Pfam" id="PF11874">
    <property type="entry name" value="DUF3394"/>
    <property type="match status" value="1"/>
</dbReference>
<feature type="transmembrane region" description="Helical" evidence="1">
    <location>
        <begin position="242"/>
        <end position="265"/>
    </location>
</feature>
<feature type="transmembrane region" description="Helical" evidence="1">
    <location>
        <begin position="372"/>
        <end position="392"/>
    </location>
</feature>
<keyword evidence="1" id="KW-1133">Transmembrane helix</keyword>
<feature type="transmembrane region" description="Helical" evidence="1">
    <location>
        <begin position="349"/>
        <end position="366"/>
    </location>
</feature>